<keyword evidence="5" id="KW-1185">Reference proteome</keyword>
<proteinExistence type="inferred from homology"/>
<gene>
    <name evidence="4" type="ORF">LIP_2520</name>
</gene>
<dbReference type="Gene3D" id="2.60.40.790">
    <property type="match status" value="1"/>
</dbReference>
<dbReference type="InterPro" id="IPR031107">
    <property type="entry name" value="Small_HSP"/>
</dbReference>
<evidence type="ECO:0000256" key="2">
    <source>
        <dbReference type="RuleBase" id="RU003616"/>
    </source>
</evidence>
<dbReference type="InterPro" id="IPR008978">
    <property type="entry name" value="HSP20-like_chaperone"/>
</dbReference>
<evidence type="ECO:0000313" key="5">
    <source>
        <dbReference type="Proteomes" id="UP000065807"/>
    </source>
</evidence>
<evidence type="ECO:0000256" key="1">
    <source>
        <dbReference type="PROSITE-ProRule" id="PRU00285"/>
    </source>
</evidence>
<dbReference type="InterPro" id="IPR002068">
    <property type="entry name" value="A-crystallin/Hsp20_dom"/>
</dbReference>
<dbReference type="Proteomes" id="UP000065807">
    <property type="component" value="Chromosome"/>
</dbReference>
<dbReference type="RefSeq" id="WP_068138571.1">
    <property type="nucleotide sequence ID" value="NZ_AP014924.1"/>
</dbReference>
<reference evidence="5" key="2">
    <citation type="journal article" date="2016" name="Int. J. Syst. Evol. Microbiol.">
        <title>Complete genome sequence and cell structure of Limnochorda pilosa, a Gram-negative spore-former within the phylum Firmicutes.</title>
        <authorList>
            <person name="Watanabe M."/>
            <person name="Kojima H."/>
            <person name="Fukui M."/>
        </authorList>
    </citation>
    <scope>NUCLEOTIDE SEQUENCE [LARGE SCALE GENOMIC DNA]</scope>
    <source>
        <strain evidence="5">HC45</strain>
    </source>
</reference>
<dbReference type="PROSITE" id="PS01031">
    <property type="entry name" value="SHSP"/>
    <property type="match status" value="1"/>
</dbReference>
<dbReference type="CDD" id="cd06464">
    <property type="entry name" value="ACD_sHsps-like"/>
    <property type="match status" value="1"/>
</dbReference>
<protein>
    <submittedName>
        <fullName evidence="4">Molecular chaperone</fullName>
    </submittedName>
</protein>
<reference evidence="5" key="1">
    <citation type="submission" date="2015-07" db="EMBL/GenBank/DDBJ databases">
        <title>Complete genome sequence and phylogenetic analysis of Limnochorda pilosa.</title>
        <authorList>
            <person name="Watanabe M."/>
            <person name="Kojima H."/>
            <person name="Fukui M."/>
        </authorList>
    </citation>
    <scope>NUCLEOTIDE SEQUENCE [LARGE SCALE GENOMIC DNA]</scope>
    <source>
        <strain evidence="5">HC45</strain>
    </source>
</reference>
<comment type="similarity">
    <text evidence="1 2">Belongs to the small heat shock protein (HSP20) family.</text>
</comment>
<feature type="domain" description="SHSP" evidence="3">
    <location>
        <begin position="47"/>
        <end position="159"/>
    </location>
</feature>
<dbReference type="STRING" id="1555112.LIP_2520"/>
<name>A0A0K2SML6_LIMPI</name>
<evidence type="ECO:0000259" key="3">
    <source>
        <dbReference type="PROSITE" id="PS01031"/>
    </source>
</evidence>
<dbReference type="PANTHER" id="PTHR11527">
    <property type="entry name" value="HEAT-SHOCK PROTEIN 20 FAMILY MEMBER"/>
    <property type="match status" value="1"/>
</dbReference>
<accession>A0A0K2SML6</accession>
<dbReference type="EMBL" id="AP014924">
    <property type="protein sequence ID" value="BAS28350.1"/>
    <property type="molecule type" value="Genomic_DNA"/>
</dbReference>
<dbReference type="KEGG" id="lpil:LIP_2520"/>
<organism evidence="4 5">
    <name type="scientific">Limnochorda pilosa</name>
    <dbReference type="NCBI Taxonomy" id="1555112"/>
    <lineage>
        <taxon>Bacteria</taxon>
        <taxon>Bacillati</taxon>
        <taxon>Bacillota</taxon>
        <taxon>Limnochordia</taxon>
        <taxon>Limnochordales</taxon>
        <taxon>Limnochordaceae</taxon>
        <taxon>Limnochorda</taxon>
    </lineage>
</organism>
<dbReference type="AlphaFoldDB" id="A0A0K2SML6"/>
<dbReference type="OrthoDB" id="9811615at2"/>
<dbReference type="Pfam" id="PF00011">
    <property type="entry name" value="HSP20"/>
    <property type="match status" value="1"/>
</dbReference>
<evidence type="ECO:0000313" key="4">
    <source>
        <dbReference type="EMBL" id="BAS28350.1"/>
    </source>
</evidence>
<dbReference type="SUPFAM" id="SSF49764">
    <property type="entry name" value="HSP20-like chaperones"/>
    <property type="match status" value="1"/>
</dbReference>
<sequence length="159" mass="18887">MSLSAWDPRRRWGRRWGRPWNEIERWRDELEHVMENLMAPLEERSDLFFRGWRPDADVVERDDAYVIRLDLPGIRREDLNVEVQEDRVIISGERRGEVREERDQFVRSERYAGRFRRILPLPGDADAENVRALLRNGVLEVTVPKVPGKQGRQVTIEGE</sequence>